<sequence length="1243" mass="130280">MKILSNKSSDISFISDEEKILATEASKFISSGLINKRSIIFVDTRVPDYQSLIANIQPGTEVVILDPTKDGITQITESLLGKQYDSLHIVSHGSAGSLQLGSNYLNSGNFSQYESQLKLWKTSLTEEADILLYGCDVAAGEVGVTFVQQLSQMTGADVAASNDLTGNAALGGDWDLEVKTGSIESSLAFSNQQLQTYNSTLNTPLSVIINEWSQGNGGNKEWVELLVTTTVDMRGWTLGDTAVTPYTTFSNDSTWANVAAGTIIVIYNGNTNERDDILPADDLSVGSDRRIIVAHNNTNLFTTGTWGGFANGTNTDNPILKNSSGTVVHDWDKSDNSGFTATALRPGFNQAVSYIASSIGGVDTASSYARTSVTANTATSGNPNGGTPGAANNENNTDLINTLRGVVKVVSTPQVTINNPSPIANGLFGSSLASNGSEILIGSPGTETATVNGDKYKGNAYSFNTSGSLQRTFSNPSTQTTTQGSNETFGFAVAINTVSGSTYYTISAPHYDESTWVQDAGRVYRYDSSSTPQQTLDNSVTNDDSEFGAAVVILSDGTVVVGAPEKGKTTATDNAGQIRLFDSSGQLIRDVVYPVTSYVQDARFGTSLAAAGNDIIVGAPGFATSILSATTGQAYRYKKDGTLNQTFTNPNGSAFDFFGISVASNSDGTRVLIGAPGEDIGTDNAGVVYLYDTTTTAPTLLRTFTNPDITNRGFGSSVAFIGDDIVIGAPTNFNIDVLAGSVTPVPDRGAVYFYDGEPGFSTYTLSKIFQNPGTGNDGFGSAMTKINDYRVAIAAPYADSANTDAGAAYIFKLSNATPTAANKAVTVDEDFTYIFSTSDFNFADVDGDTLQKIQITSLVTVGSLLLDDVAVNLNQEINTVDIVAGKLKFTPVANANGLNYANFSFKVGDGEVFSSSNSVMSVNVNAVNDAPTFSIGGNQSVRTISGQTVTKIIQGWANNFDSGAANETQTNSGYTVSLVNSSDSNFFTIAPIIAPNGDLTYTLANNITGTGSKTIGFQVTAQDSGGAISAAKNFKITVTSGAINFVTTDPTNNNIVSATTNTDTLMGTDGSDRIDGLAGNDKIYGGLGNDRIIGGDGDDILYGDLDLATKPSYASLTTNNFTFDDIIQGNAGNDTIYGGWGKDTLYGNDGDDIIWGGDGNDTMWGVAGKDTFVLNGTDTGTDTIQDFTLGEDKFGCAGGLLPASLVLTQQGSDTLIEAGTLSLAVVKNMTAASLKNSDSFRLM</sequence>
<dbReference type="GO" id="GO:0090729">
    <property type="term" value="F:toxin activity"/>
    <property type="evidence" value="ECO:0007669"/>
    <property type="project" value="UniProtKB-KW"/>
</dbReference>
<protein>
    <recommendedName>
        <fullName evidence="9">LTD domain-containing protein</fullName>
    </recommendedName>
</protein>
<dbReference type="GO" id="GO:0005576">
    <property type="term" value="C:extracellular region"/>
    <property type="evidence" value="ECO:0007669"/>
    <property type="project" value="InterPro"/>
</dbReference>
<evidence type="ECO:0000256" key="5">
    <source>
        <dbReference type="ARBA" id="ARBA00023026"/>
    </source>
</evidence>
<dbReference type="Gene3D" id="2.130.10.130">
    <property type="entry name" value="Integrin alpha, N-terminal"/>
    <property type="match status" value="2"/>
</dbReference>
<feature type="region of interest" description="Disordered" evidence="8">
    <location>
        <begin position="375"/>
        <end position="396"/>
    </location>
</feature>
<keyword evidence="6" id="KW-0472">Membrane</keyword>
<dbReference type="Pfam" id="PF14252">
    <property type="entry name" value="DUF4347"/>
    <property type="match status" value="1"/>
</dbReference>
<keyword evidence="2" id="KW-0800">Toxin</keyword>
<dbReference type="PROSITE" id="PS00330">
    <property type="entry name" value="HEMOLYSIN_CALCIUM"/>
    <property type="match status" value="3"/>
</dbReference>
<dbReference type="InterPro" id="IPR003995">
    <property type="entry name" value="RTX_toxin_determinant-A"/>
</dbReference>
<evidence type="ECO:0000256" key="8">
    <source>
        <dbReference type="SAM" id="MobiDB-lite"/>
    </source>
</evidence>
<dbReference type="Gene3D" id="2.150.10.10">
    <property type="entry name" value="Serralysin-like metalloprotease, C-terminal"/>
    <property type="match status" value="2"/>
</dbReference>
<keyword evidence="11" id="KW-1185">Reference proteome</keyword>
<dbReference type="AlphaFoldDB" id="A0A2A2TDT5"/>
<dbReference type="Pfam" id="PF14312">
    <property type="entry name" value="FG-GAP_2"/>
    <property type="match status" value="1"/>
</dbReference>
<dbReference type="PANTHER" id="PTHR36220">
    <property type="entry name" value="UNNAMED PRODUCT"/>
    <property type="match status" value="1"/>
</dbReference>
<dbReference type="InterPro" id="IPR025592">
    <property type="entry name" value="DUF4347"/>
</dbReference>
<accession>A0A2A2TDT5</accession>
<dbReference type="PRINTS" id="PR01488">
    <property type="entry name" value="RTXTOXINA"/>
</dbReference>
<evidence type="ECO:0000313" key="10">
    <source>
        <dbReference type="EMBL" id="PAX51883.1"/>
    </source>
</evidence>
<evidence type="ECO:0000256" key="6">
    <source>
        <dbReference type="ARBA" id="ARBA00023136"/>
    </source>
</evidence>
<dbReference type="EMBL" id="NTFS01000316">
    <property type="protein sequence ID" value="PAX51883.1"/>
    <property type="molecule type" value="Genomic_DNA"/>
</dbReference>
<comment type="caution">
    <text evidence="10">The sequence shown here is derived from an EMBL/GenBank/DDBJ whole genome shotgun (WGS) entry which is preliminary data.</text>
</comment>
<dbReference type="PANTHER" id="PTHR36220:SF1">
    <property type="entry name" value="GAMMA TUBULIN COMPLEX COMPONENT C-TERMINAL DOMAIN-CONTAINING PROTEIN"/>
    <property type="match status" value="1"/>
</dbReference>
<dbReference type="InterPro" id="IPR018511">
    <property type="entry name" value="Hemolysin-typ_Ca-bd_CS"/>
</dbReference>
<evidence type="ECO:0000259" key="9">
    <source>
        <dbReference type="PROSITE" id="PS51841"/>
    </source>
</evidence>
<keyword evidence="5" id="KW-0843">Virulence</keyword>
<feature type="domain" description="LTD" evidence="9">
    <location>
        <begin position="199"/>
        <end position="343"/>
    </location>
</feature>
<evidence type="ECO:0000313" key="11">
    <source>
        <dbReference type="Proteomes" id="UP000218238"/>
    </source>
</evidence>
<dbReference type="InterPro" id="IPR011049">
    <property type="entry name" value="Serralysin-like_metalloprot_C"/>
</dbReference>
<keyword evidence="7" id="KW-0325">Glycoprotein</keyword>
<evidence type="ECO:0000256" key="2">
    <source>
        <dbReference type="ARBA" id="ARBA00022656"/>
    </source>
</evidence>
<gene>
    <name evidence="10" type="ORF">CK510_22365</name>
</gene>
<dbReference type="GO" id="GO:0005509">
    <property type="term" value="F:calcium ion binding"/>
    <property type="evidence" value="ECO:0007669"/>
    <property type="project" value="InterPro"/>
</dbReference>
<dbReference type="InterPro" id="IPR028994">
    <property type="entry name" value="Integrin_alpha_N"/>
</dbReference>
<dbReference type="PROSITE" id="PS51470">
    <property type="entry name" value="FG_GAP"/>
    <property type="match status" value="1"/>
</dbReference>
<dbReference type="SUPFAM" id="SSF51120">
    <property type="entry name" value="beta-Roll"/>
    <property type="match status" value="2"/>
</dbReference>
<dbReference type="InterPro" id="IPR001322">
    <property type="entry name" value="Lamin_tail_dom"/>
</dbReference>
<organism evidence="10 11">
    <name type="scientific">Brunnivagina elsteri CCALA 953</name>
    <dbReference type="NCBI Taxonomy" id="987040"/>
    <lineage>
        <taxon>Bacteria</taxon>
        <taxon>Bacillati</taxon>
        <taxon>Cyanobacteriota</taxon>
        <taxon>Cyanophyceae</taxon>
        <taxon>Nostocales</taxon>
        <taxon>Calotrichaceae</taxon>
        <taxon>Brunnivagina</taxon>
    </lineage>
</organism>
<keyword evidence="3" id="KW-0732">Signal</keyword>
<dbReference type="SMART" id="SM00191">
    <property type="entry name" value="Int_alpha"/>
    <property type="match status" value="7"/>
</dbReference>
<dbReference type="Proteomes" id="UP000218238">
    <property type="component" value="Unassembled WGS sequence"/>
</dbReference>
<dbReference type="RefSeq" id="WP_095723790.1">
    <property type="nucleotide sequence ID" value="NZ_NTFS01000316.1"/>
</dbReference>
<dbReference type="OrthoDB" id="466259at2"/>
<dbReference type="SUPFAM" id="SSF69318">
    <property type="entry name" value="Integrin alpha N-terminal domain"/>
    <property type="match status" value="1"/>
</dbReference>
<name>A0A2A2TDT5_9CYAN</name>
<dbReference type="GO" id="GO:0016020">
    <property type="term" value="C:membrane"/>
    <property type="evidence" value="ECO:0007669"/>
    <property type="project" value="UniProtKB-SubCell"/>
</dbReference>
<proteinExistence type="predicted"/>
<dbReference type="PRINTS" id="PR00313">
    <property type="entry name" value="CABNDNGRPT"/>
</dbReference>
<keyword evidence="4" id="KW-0677">Repeat</keyword>
<evidence type="ECO:0000256" key="7">
    <source>
        <dbReference type="ARBA" id="ARBA00023180"/>
    </source>
</evidence>
<dbReference type="InterPro" id="IPR013517">
    <property type="entry name" value="FG-GAP"/>
</dbReference>
<comment type="subcellular location">
    <subcellularLocation>
        <location evidence="1">Membrane</location>
    </subcellularLocation>
</comment>
<dbReference type="InterPro" id="IPR001343">
    <property type="entry name" value="Hemolysn_Ca-bd"/>
</dbReference>
<evidence type="ECO:0000256" key="4">
    <source>
        <dbReference type="ARBA" id="ARBA00022737"/>
    </source>
</evidence>
<evidence type="ECO:0000256" key="1">
    <source>
        <dbReference type="ARBA" id="ARBA00004370"/>
    </source>
</evidence>
<reference evidence="10 11" key="1">
    <citation type="submission" date="2017-08" db="EMBL/GenBank/DDBJ databases">
        <title>Draft genome sequence of filamentous cyanobacterium Calothrix elsteri CCALA 953.</title>
        <authorList>
            <person name="Gagunashvili A.N."/>
            <person name="Elster J."/>
            <person name="Andresson O.S."/>
        </authorList>
    </citation>
    <scope>NUCLEOTIDE SEQUENCE [LARGE SCALE GENOMIC DNA]</scope>
    <source>
        <strain evidence="10 11">CCALA 953</strain>
    </source>
</reference>
<dbReference type="InterPro" id="IPR013519">
    <property type="entry name" value="Int_alpha_beta-p"/>
</dbReference>
<dbReference type="Pfam" id="PF00353">
    <property type="entry name" value="HemolysinCabind"/>
    <property type="match status" value="2"/>
</dbReference>
<dbReference type="PROSITE" id="PS51841">
    <property type="entry name" value="LTD"/>
    <property type="match status" value="1"/>
</dbReference>
<evidence type="ECO:0000256" key="3">
    <source>
        <dbReference type="ARBA" id="ARBA00022729"/>
    </source>
</evidence>